<organism evidence="2 3">
    <name type="scientific">Salarias fasciatus</name>
    <name type="common">Jewelled blenny</name>
    <name type="synonym">Blennius fasciatus</name>
    <dbReference type="NCBI Taxonomy" id="181472"/>
    <lineage>
        <taxon>Eukaryota</taxon>
        <taxon>Metazoa</taxon>
        <taxon>Chordata</taxon>
        <taxon>Craniata</taxon>
        <taxon>Vertebrata</taxon>
        <taxon>Euteleostomi</taxon>
        <taxon>Actinopterygii</taxon>
        <taxon>Neopterygii</taxon>
        <taxon>Teleostei</taxon>
        <taxon>Neoteleostei</taxon>
        <taxon>Acanthomorphata</taxon>
        <taxon>Ovalentaria</taxon>
        <taxon>Blenniimorphae</taxon>
        <taxon>Blenniiformes</taxon>
        <taxon>Blennioidei</taxon>
        <taxon>Blenniidae</taxon>
        <taxon>Salariinae</taxon>
        <taxon>Salarias</taxon>
    </lineage>
</organism>
<proteinExistence type="predicted"/>
<accession>A0A672IL58</accession>
<name>A0A672IL58_SALFA</name>
<evidence type="ECO:0000313" key="3">
    <source>
        <dbReference type="Proteomes" id="UP000472267"/>
    </source>
</evidence>
<reference evidence="2" key="1">
    <citation type="submission" date="2025-08" db="UniProtKB">
        <authorList>
            <consortium name="Ensembl"/>
        </authorList>
    </citation>
    <scope>IDENTIFICATION</scope>
</reference>
<dbReference type="CDD" id="cd08321">
    <property type="entry name" value="Pyrin_ASC-like"/>
    <property type="match status" value="1"/>
</dbReference>
<dbReference type="Gene3D" id="1.10.533.10">
    <property type="entry name" value="Death Domain, Fas"/>
    <property type="match status" value="1"/>
</dbReference>
<dbReference type="Proteomes" id="UP000472267">
    <property type="component" value="Unassembled WGS sequence"/>
</dbReference>
<dbReference type="InterPro" id="IPR011029">
    <property type="entry name" value="DEATH-like_dom_sf"/>
</dbReference>
<dbReference type="OMA" id="VEDDKCI"/>
<sequence>MGHMSSDPEVLLGILKDLGGEDFKNFKWYLWHHGVLEGFKPIPKSDLETLDREDTVDKILDTYSDRTLEVTETILEKMQMKGMWEKHSKNISKPGGKSWKH</sequence>
<dbReference type="SUPFAM" id="SSF47986">
    <property type="entry name" value="DEATH domain"/>
    <property type="match status" value="1"/>
</dbReference>
<dbReference type="InParanoid" id="A0A672IL58"/>
<dbReference type="FunCoup" id="A0A672IL58">
    <property type="interactions" value="34"/>
</dbReference>
<dbReference type="InterPro" id="IPR004020">
    <property type="entry name" value="DAPIN"/>
</dbReference>
<reference evidence="2" key="2">
    <citation type="submission" date="2025-09" db="UniProtKB">
        <authorList>
            <consortium name="Ensembl"/>
        </authorList>
    </citation>
    <scope>IDENTIFICATION</scope>
</reference>
<dbReference type="SMART" id="SM01289">
    <property type="entry name" value="PYRIN"/>
    <property type="match status" value="1"/>
</dbReference>
<dbReference type="Pfam" id="PF02758">
    <property type="entry name" value="PYRIN"/>
    <property type="match status" value="1"/>
</dbReference>
<keyword evidence="3" id="KW-1185">Reference proteome</keyword>
<evidence type="ECO:0000313" key="2">
    <source>
        <dbReference type="Ensembl" id="ENSSFAP00005041842.1"/>
    </source>
</evidence>
<protein>
    <recommendedName>
        <fullName evidence="1">Pyrin domain-containing protein</fullName>
    </recommendedName>
</protein>
<evidence type="ECO:0000259" key="1">
    <source>
        <dbReference type="PROSITE" id="PS50824"/>
    </source>
</evidence>
<dbReference type="AlphaFoldDB" id="A0A672IL58"/>
<dbReference type="Ensembl" id="ENSSFAT00005043367.1">
    <property type="protein sequence ID" value="ENSSFAP00005041842.1"/>
    <property type="gene ID" value="ENSSFAG00005020765.1"/>
</dbReference>
<feature type="domain" description="Pyrin" evidence="1">
    <location>
        <begin position="1"/>
        <end position="63"/>
    </location>
</feature>
<dbReference type="PROSITE" id="PS50824">
    <property type="entry name" value="DAPIN"/>
    <property type="match status" value="1"/>
</dbReference>